<feature type="region of interest" description="Disordered" evidence="1">
    <location>
        <begin position="98"/>
        <end position="122"/>
    </location>
</feature>
<name>A0AAV7NI50_PLEWA</name>
<organism evidence="2 3">
    <name type="scientific">Pleurodeles waltl</name>
    <name type="common">Iberian ribbed newt</name>
    <dbReference type="NCBI Taxonomy" id="8319"/>
    <lineage>
        <taxon>Eukaryota</taxon>
        <taxon>Metazoa</taxon>
        <taxon>Chordata</taxon>
        <taxon>Craniata</taxon>
        <taxon>Vertebrata</taxon>
        <taxon>Euteleostomi</taxon>
        <taxon>Amphibia</taxon>
        <taxon>Batrachia</taxon>
        <taxon>Caudata</taxon>
        <taxon>Salamandroidea</taxon>
        <taxon>Salamandridae</taxon>
        <taxon>Pleurodelinae</taxon>
        <taxon>Pleurodeles</taxon>
    </lineage>
</organism>
<evidence type="ECO:0000313" key="2">
    <source>
        <dbReference type="EMBL" id="KAJ1114772.1"/>
    </source>
</evidence>
<dbReference type="Proteomes" id="UP001066276">
    <property type="component" value="Chromosome 8"/>
</dbReference>
<keyword evidence="3" id="KW-1185">Reference proteome</keyword>
<feature type="compositionally biased region" description="Low complexity" evidence="1">
    <location>
        <begin position="33"/>
        <end position="46"/>
    </location>
</feature>
<accession>A0AAV7NI50</accession>
<protein>
    <submittedName>
        <fullName evidence="2">Uncharacterized protein</fullName>
    </submittedName>
</protein>
<feature type="region of interest" description="Disordered" evidence="1">
    <location>
        <begin position="15"/>
        <end position="49"/>
    </location>
</feature>
<evidence type="ECO:0000256" key="1">
    <source>
        <dbReference type="SAM" id="MobiDB-lite"/>
    </source>
</evidence>
<proteinExistence type="predicted"/>
<evidence type="ECO:0000313" key="3">
    <source>
        <dbReference type="Proteomes" id="UP001066276"/>
    </source>
</evidence>
<reference evidence="2" key="1">
    <citation type="journal article" date="2022" name="bioRxiv">
        <title>Sequencing and chromosome-scale assembly of the giantPleurodeles waltlgenome.</title>
        <authorList>
            <person name="Brown T."/>
            <person name="Elewa A."/>
            <person name="Iarovenko S."/>
            <person name="Subramanian E."/>
            <person name="Araus A.J."/>
            <person name="Petzold A."/>
            <person name="Susuki M."/>
            <person name="Suzuki K.-i.T."/>
            <person name="Hayashi T."/>
            <person name="Toyoda A."/>
            <person name="Oliveira C."/>
            <person name="Osipova E."/>
            <person name="Leigh N.D."/>
            <person name="Simon A."/>
            <person name="Yun M.H."/>
        </authorList>
    </citation>
    <scope>NUCLEOTIDE SEQUENCE</scope>
    <source>
        <strain evidence="2">20211129_DDA</strain>
        <tissue evidence="2">Liver</tissue>
    </source>
</reference>
<comment type="caution">
    <text evidence="2">The sequence shown here is derived from an EMBL/GenBank/DDBJ whole genome shotgun (WGS) entry which is preliminary data.</text>
</comment>
<feature type="compositionally biased region" description="Basic and acidic residues" evidence="1">
    <location>
        <begin position="101"/>
        <end position="110"/>
    </location>
</feature>
<sequence>MCRALPRLQTAEAVMHAQPAHWESEADFDEASSGHSHPPSGGTTSPQLNAALLDDPGIAWEVIDNLWLENLVAASSVGIVIRRRPIAAMWIEILENEEHPEEVAGDKVEGQDMEGESPTADH</sequence>
<gene>
    <name evidence="2" type="ORF">NDU88_003003</name>
</gene>
<dbReference type="EMBL" id="JANPWB010000012">
    <property type="protein sequence ID" value="KAJ1114772.1"/>
    <property type="molecule type" value="Genomic_DNA"/>
</dbReference>
<dbReference type="AlphaFoldDB" id="A0AAV7NI50"/>